<evidence type="ECO:0000313" key="2">
    <source>
        <dbReference type="EMBL" id="QDT33989.1"/>
    </source>
</evidence>
<feature type="compositionally biased region" description="Acidic residues" evidence="1">
    <location>
        <begin position="470"/>
        <end position="487"/>
    </location>
</feature>
<dbReference type="GO" id="GO:0005198">
    <property type="term" value="F:structural molecule activity"/>
    <property type="evidence" value="ECO:0007669"/>
    <property type="project" value="InterPro"/>
</dbReference>
<dbReference type="Pfam" id="PF05136">
    <property type="entry name" value="Phage_portal_2"/>
    <property type="match status" value="1"/>
</dbReference>
<proteinExistence type="predicted"/>
<name>A0A517QQW8_9PLAN</name>
<reference evidence="2 3" key="1">
    <citation type="submission" date="2019-02" db="EMBL/GenBank/DDBJ databases">
        <title>Deep-cultivation of Planctomycetes and their phenomic and genomic characterization uncovers novel biology.</title>
        <authorList>
            <person name="Wiegand S."/>
            <person name="Jogler M."/>
            <person name="Boedeker C."/>
            <person name="Pinto D."/>
            <person name="Vollmers J."/>
            <person name="Rivas-Marin E."/>
            <person name="Kohn T."/>
            <person name="Peeters S.H."/>
            <person name="Heuer A."/>
            <person name="Rast P."/>
            <person name="Oberbeckmann S."/>
            <person name="Bunk B."/>
            <person name="Jeske O."/>
            <person name="Meyerdierks A."/>
            <person name="Storesund J.E."/>
            <person name="Kallscheuer N."/>
            <person name="Luecker S."/>
            <person name="Lage O.M."/>
            <person name="Pohl T."/>
            <person name="Merkel B.J."/>
            <person name="Hornburger P."/>
            <person name="Mueller R.-W."/>
            <person name="Bruemmer F."/>
            <person name="Labrenz M."/>
            <person name="Spormann A.M."/>
            <person name="Op den Camp H."/>
            <person name="Overmann J."/>
            <person name="Amann R."/>
            <person name="Jetten M.S.M."/>
            <person name="Mascher T."/>
            <person name="Medema M.H."/>
            <person name="Devos D.P."/>
            <person name="Kaster A.-K."/>
            <person name="Ovreas L."/>
            <person name="Rohde M."/>
            <person name="Galperin M.Y."/>
            <person name="Jogler C."/>
        </authorList>
    </citation>
    <scope>NUCLEOTIDE SEQUENCE [LARGE SCALE GENOMIC DNA]</scope>
    <source>
        <strain evidence="2 3">Mal48</strain>
    </source>
</reference>
<protein>
    <submittedName>
        <fullName evidence="2">Phage portal protein, lambda family</fullName>
    </submittedName>
</protein>
<sequence length="487" mass="54411">MLNWLRRTLFASKPDVRLTRRATRFLRGKYDSALTSDNNRRHWANADGLSANAANSPEVRRILRNRARYEVANNSYARGIVLTLANDIVGTGPRLQLLTEDAEANRQIERAFNQWAKAVGLAEKLRTLRMAQTQDGETFAILISNPRVETDVQLDLRLVEAEQVTTPDLRWNDARAIDGIVFDAAGNPIEYHVLREHPGGGHSFVKDYDRIPADAVLHLFRVDRPGQSRGIPDITPALPLFAMLRDYSLATLDAAKAAAYYAGIIYTDAPPHGETEAVEPLDPIELDRNTLLTMPGGWKMAQLHAEQPTGTYAEFKREVLNEIARCLNMPFNIAAGNSASYNYASGRLDHQTYFKSIRIDQSRIETIVLDRILAAWFDEAVLVDGLLPSGLGPIAEWPHQWFWDGHEHVDPQKEANAQATRLASHTTTLADEYARKGQDWEAQLRQRAKELQLMSELGLAVASPTSSAPTEDDADVDQDEETPVSAE</sequence>
<accession>A0A517QQW8</accession>
<dbReference type="RefSeq" id="WP_145201208.1">
    <property type="nucleotide sequence ID" value="NZ_CP036267.1"/>
</dbReference>
<organism evidence="2 3">
    <name type="scientific">Thalassoglobus polymorphus</name>
    <dbReference type="NCBI Taxonomy" id="2527994"/>
    <lineage>
        <taxon>Bacteria</taxon>
        <taxon>Pseudomonadati</taxon>
        <taxon>Planctomycetota</taxon>
        <taxon>Planctomycetia</taxon>
        <taxon>Planctomycetales</taxon>
        <taxon>Planctomycetaceae</taxon>
        <taxon>Thalassoglobus</taxon>
    </lineage>
</organism>
<dbReference type="OrthoDB" id="622132at2"/>
<dbReference type="GO" id="GO:0019068">
    <property type="term" value="P:virion assembly"/>
    <property type="evidence" value="ECO:0007669"/>
    <property type="project" value="InterPro"/>
</dbReference>
<dbReference type="KEGG" id="tpol:Mal48_32460"/>
<dbReference type="Proteomes" id="UP000315724">
    <property type="component" value="Chromosome"/>
</dbReference>
<feature type="region of interest" description="Disordered" evidence="1">
    <location>
        <begin position="459"/>
        <end position="487"/>
    </location>
</feature>
<evidence type="ECO:0000256" key="1">
    <source>
        <dbReference type="SAM" id="MobiDB-lite"/>
    </source>
</evidence>
<dbReference type="EMBL" id="CP036267">
    <property type="protein sequence ID" value="QDT33989.1"/>
    <property type="molecule type" value="Genomic_DNA"/>
</dbReference>
<keyword evidence="3" id="KW-1185">Reference proteome</keyword>
<dbReference type="InterPro" id="IPR006429">
    <property type="entry name" value="Phage_lambda_portal"/>
</dbReference>
<dbReference type="AlphaFoldDB" id="A0A517QQW8"/>
<gene>
    <name evidence="2" type="ORF">Mal48_32460</name>
</gene>
<evidence type="ECO:0000313" key="3">
    <source>
        <dbReference type="Proteomes" id="UP000315724"/>
    </source>
</evidence>